<evidence type="ECO:0000313" key="6">
    <source>
        <dbReference type="EMBL" id="POM25202.1"/>
    </source>
</evidence>
<evidence type="ECO:0000256" key="2">
    <source>
        <dbReference type="ARBA" id="ARBA00010790"/>
    </source>
</evidence>
<dbReference type="GO" id="GO:0008812">
    <property type="term" value="F:choline dehydrogenase activity"/>
    <property type="evidence" value="ECO:0007669"/>
    <property type="project" value="TreeGrafter"/>
</dbReference>
<dbReference type="SUPFAM" id="SSF51905">
    <property type="entry name" value="FAD/NAD(P)-binding domain"/>
    <property type="match status" value="1"/>
</dbReference>
<evidence type="ECO:0000256" key="3">
    <source>
        <dbReference type="ARBA" id="ARBA00022630"/>
    </source>
</evidence>
<dbReference type="AlphaFoldDB" id="A0A2P4UJH3"/>
<evidence type="ECO:0000313" key="7">
    <source>
        <dbReference type="Proteomes" id="UP000242367"/>
    </source>
</evidence>
<dbReference type="GO" id="GO:0050660">
    <property type="term" value="F:flavin adenine dinucleotide binding"/>
    <property type="evidence" value="ECO:0007669"/>
    <property type="project" value="InterPro"/>
</dbReference>
<comment type="caution">
    <text evidence="6">The sequence shown here is derived from an EMBL/GenBank/DDBJ whole genome shotgun (WGS) entry which is preliminary data.</text>
</comment>
<comment type="similarity">
    <text evidence="2">Belongs to the GMC oxidoreductase family.</text>
</comment>
<dbReference type="Pfam" id="PF00732">
    <property type="entry name" value="GMC_oxred_N"/>
    <property type="match status" value="1"/>
</dbReference>
<dbReference type="InterPro" id="IPR036188">
    <property type="entry name" value="FAD/NAD-bd_sf"/>
</dbReference>
<keyword evidence="4" id="KW-0274">FAD</keyword>
<dbReference type="GO" id="GO:0019285">
    <property type="term" value="P:glycine betaine biosynthetic process from choline"/>
    <property type="evidence" value="ECO:0007669"/>
    <property type="project" value="TreeGrafter"/>
</dbReference>
<dbReference type="Gene3D" id="3.30.560.10">
    <property type="entry name" value="Glucose Oxidase, domain 3"/>
    <property type="match status" value="1"/>
</dbReference>
<protein>
    <submittedName>
        <fullName evidence="6">Alcohol dehydrogenase [acceptor]</fullName>
        <ecNumber evidence="6">1.1.99.-</ecNumber>
    </submittedName>
</protein>
<evidence type="ECO:0000256" key="4">
    <source>
        <dbReference type="ARBA" id="ARBA00022827"/>
    </source>
</evidence>
<sequence length="523" mass="55814">MYDYIIVGAGSAGCVLAARLSEDPGVSVLLLEAGPPDDAAEIHVPAAVASLIKGPYDWDYSTVAQEHADGRSVYWPRGRTLGGSSSTNAMIYIRGARYDYDSWRDDFGCRGWGYDDLLPYFKRAEDQQHGASEYHGTGGPLRVEDLRHRHALTRAWVASAKAHGLAANDDFNGAEQDGVGFYQVTHKRGKRWSTAAGYLRPALERPNLTVETDALATGVIIEDGRAVGVRYEQRGENREERVNAEVILSGGAVNSPQLLMLSGVGPADHLREHGIDVVVDAPVGQGLQDHPYVGVMFATPRTKNLWEQATTRNLVAYLAAGRGPMASNVAEAGGFVRTAPDLPAPDLQYHVLPTPFVRQGLVDPTQRAVSVLVTAIAIESRGALTLRSASPHAKPLLDPAYLAEKSDLEILLAGVRQTREIAATGPLAEITGGELAPGEQADDDAALTAFVRRELGTLFHPTSTCAMGPDGAVCDTELRVRGVAGLRVVDASVMPAVPRGNTNAPTIAIAERAADLIRGKTPA</sequence>
<dbReference type="PANTHER" id="PTHR11552">
    <property type="entry name" value="GLUCOSE-METHANOL-CHOLINE GMC OXIDOREDUCTASE"/>
    <property type="match status" value="1"/>
</dbReference>
<accession>A0A2P4UJH3</accession>
<keyword evidence="3" id="KW-0285">Flavoprotein</keyword>
<feature type="domain" description="Glucose-methanol-choline oxidoreductase N-terminal" evidence="5">
    <location>
        <begin position="251"/>
        <end position="265"/>
    </location>
</feature>
<reference evidence="6 7" key="1">
    <citation type="journal article" date="2017" name="Chemistry">
        <title>Isolation, Biosynthesis and Chemical Modifications of Rubterolones A-F: Rare Tropolone Alkaloids from Actinomadura sp. 5-2.</title>
        <authorList>
            <person name="Guo H."/>
            <person name="Benndorf R."/>
            <person name="Leichnitz D."/>
            <person name="Klassen J.L."/>
            <person name="Vollmers J."/>
            <person name="Gorls H."/>
            <person name="Steinacker M."/>
            <person name="Weigel C."/>
            <person name="Dahse H.M."/>
            <person name="Kaster A.K."/>
            <person name="de Beer Z.W."/>
            <person name="Poulsen M."/>
            <person name="Beemelmanns C."/>
        </authorList>
    </citation>
    <scope>NUCLEOTIDE SEQUENCE [LARGE SCALE GENOMIC DNA]</scope>
    <source>
        <strain evidence="6 7">5-2</strain>
    </source>
</reference>
<dbReference type="PROSITE" id="PS00624">
    <property type="entry name" value="GMC_OXRED_2"/>
    <property type="match status" value="1"/>
</dbReference>
<dbReference type="InterPro" id="IPR012132">
    <property type="entry name" value="GMC_OxRdtase"/>
</dbReference>
<organism evidence="6 7">
    <name type="scientific">Actinomadura rubteroloni</name>
    <dbReference type="NCBI Taxonomy" id="1926885"/>
    <lineage>
        <taxon>Bacteria</taxon>
        <taxon>Bacillati</taxon>
        <taxon>Actinomycetota</taxon>
        <taxon>Actinomycetes</taxon>
        <taxon>Streptosporangiales</taxon>
        <taxon>Thermomonosporaceae</taxon>
        <taxon>Actinomadura</taxon>
    </lineage>
</organism>
<dbReference type="EMBL" id="MTBP01000002">
    <property type="protein sequence ID" value="POM25202.1"/>
    <property type="molecule type" value="Genomic_DNA"/>
</dbReference>
<dbReference type="InterPro" id="IPR007867">
    <property type="entry name" value="GMC_OxRtase_C"/>
</dbReference>
<dbReference type="GO" id="GO:0016020">
    <property type="term" value="C:membrane"/>
    <property type="evidence" value="ECO:0007669"/>
    <property type="project" value="TreeGrafter"/>
</dbReference>
<dbReference type="EC" id="1.1.99.-" evidence="6"/>
<keyword evidence="7" id="KW-1185">Reference proteome</keyword>
<dbReference type="PIRSF" id="PIRSF000137">
    <property type="entry name" value="Alcohol_oxidase"/>
    <property type="match status" value="1"/>
</dbReference>
<name>A0A2P4UJH3_9ACTN</name>
<keyword evidence="6" id="KW-0560">Oxidoreductase</keyword>
<gene>
    <name evidence="6" type="primary">alkJ</name>
    <name evidence="6" type="ORF">BTM25_38450</name>
</gene>
<proteinExistence type="inferred from homology"/>
<dbReference type="PANTHER" id="PTHR11552:SF147">
    <property type="entry name" value="CHOLINE DEHYDROGENASE, MITOCHONDRIAL"/>
    <property type="match status" value="1"/>
</dbReference>
<comment type="cofactor">
    <cofactor evidence="1">
        <name>FAD</name>
        <dbReference type="ChEBI" id="CHEBI:57692"/>
    </cofactor>
</comment>
<evidence type="ECO:0000256" key="1">
    <source>
        <dbReference type="ARBA" id="ARBA00001974"/>
    </source>
</evidence>
<dbReference type="SUPFAM" id="SSF54373">
    <property type="entry name" value="FAD-linked reductases, C-terminal domain"/>
    <property type="match status" value="1"/>
</dbReference>
<evidence type="ECO:0000259" key="5">
    <source>
        <dbReference type="PROSITE" id="PS00624"/>
    </source>
</evidence>
<dbReference type="Pfam" id="PF05199">
    <property type="entry name" value="GMC_oxred_C"/>
    <property type="match status" value="1"/>
</dbReference>
<dbReference type="RefSeq" id="WP_103564232.1">
    <property type="nucleotide sequence ID" value="NZ_MTBP01000002.1"/>
</dbReference>
<dbReference type="InterPro" id="IPR000172">
    <property type="entry name" value="GMC_OxRdtase_N"/>
</dbReference>
<dbReference type="Proteomes" id="UP000242367">
    <property type="component" value="Unassembled WGS sequence"/>
</dbReference>
<dbReference type="Gene3D" id="3.50.50.60">
    <property type="entry name" value="FAD/NAD(P)-binding domain"/>
    <property type="match status" value="1"/>
</dbReference>